<protein>
    <recommendedName>
        <fullName evidence="3">DUF2218 domain-containing protein</fullName>
    </recommendedName>
</protein>
<evidence type="ECO:0008006" key="3">
    <source>
        <dbReference type="Google" id="ProtNLM"/>
    </source>
</evidence>
<name>A0A059FEW9_9PROT</name>
<dbReference type="OrthoDB" id="9806511at2"/>
<dbReference type="Gene3D" id="3.30.310.50">
    <property type="entry name" value="Alpha-D-phosphohexomutase, C-terminal domain"/>
    <property type="match status" value="1"/>
</dbReference>
<dbReference type="RefSeq" id="WP_035580123.1">
    <property type="nucleotide sequence ID" value="NZ_ARYJ01000004.1"/>
</dbReference>
<accession>A0A059FEW9</accession>
<proteinExistence type="predicted"/>
<dbReference type="PIRSF" id="PIRSF028291">
    <property type="entry name" value="UCP028291"/>
    <property type="match status" value="1"/>
</dbReference>
<dbReference type="STRING" id="1280952.HJA_07022"/>
<dbReference type="InterPro" id="IPR014543">
    <property type="entry name" value="UCP028291"/>
</dbReference>
<sequence>MITSTLVPTAKAEKYITQLARHWGHKFEVTEDAGTRIINFGAARCFLSAEPDALKATIETPSEDASKLEEVVADHLNRFAHREGPLTFNWTRLPA</sequence>
<keyword evidence="2" id="KW-1185">Reference proteome</keyword>
<dbReference type="AlphaFoldDB" id="A0A059FEW9"/>
<reference evidence="1 2" key="1">
    <citation type="journal article" date="2014" name="Antonie Van Leeuwenhoek">
        <title>Hyphomonas beringensis sp. nov. and Hyphomonas chukchiensis sp. nov., isolated from surface seawater of the Bering Sea and Chukchi Sea.</title>
        <authorList>
            <person name="Li C."/>
            <person name="Lai Q."/>
            <person name="Li G."/>
            <person name="Dong C."/>
            <person name="Wang J."/>
            <person name="Liao Y."/>
            <person name="Shao Z."/>
        </authorList>
    </citation>
    <scope>NUCLEOTIDE SEQUENCE [LARGE SCALE GENOMIC DNA]</scope>
    <source>
        <strain evidence="1 2">VP2</strain>
    </source>
</reference>
<evidence type="ECO:0000313" key="2">
    <source>
        <dbReference type="Proteomes" id="UP000024816"/>
    </source>
</evidence>
<evidence type="ECO:0000313" key="1">
    <source>
        <dbReference type="EMBL" id="KCZ89028.1"/>
    </source>
</evidence>
<gene>
    <name evidence="1" type="ORF">HJA_07022</name>
</gene>
<dbReference type="Proteomes" id="UP000024816">
    <property type="component" value="Unassembled WGS sequence"/>
</dbReference>
<dbReference type="Pfam" id="PF09981">
    <property type="entry name" value="DUF2218"/>
    <property type="match status" value="1"/>
</dbReference>
<dbReference type="eggNOG" id="COG3553">
    <property type="taxonomic scope" value="Bacteria"/>
</dbReference>
<dbReference type="PATRIC" id="fig|1280952.3.peg.1395"/>
<organism evidence="1 2">
    <name type="scientific">Hyphomonas jannaschiana VP2</name>
    <dbReference type="NCBI Taxonomy" id="1280952"/>
    <lineage>
        <taxon>Bacteria</taxon>
        <taxon>Pseudomonadati</taxon>
        <taxon>Pseudomonadota</taxon>
        <taxon>Alphaproteobacteria</taxon>
        <taxon>Hyphomonadales</taxon>
        <taxon>Hyphomonadaceae</taxon>
        <taxon>Hyphomonas</taxon>
    </lineage>
</organism>
<dbReference type="EMBL" id="ARYJ01000004">
    <property type="protein sequence ID" value="KCZ89028.1"/>
    <property type="molecule type" value="Genomic_DNA"/>
</dbReference>
<comment type="caution">
    <text evidence="1">The sequence shown here is derived from an EMBL/GenBank/DDBJ whole genome shotgun (WGS) entry which is preliminary data.</text>
</comment>